<reference evidence="2" key="1">
    <citation type="journal article" date="2014" name="Int. J. Syst. Evol. Microbiol.">
        <title>Complete genome sequence of Corynebacterium casei LMG S-19264T (=DSM 44701T), isolated from a smear-ripened cheese.</title>
        <authorList>
            <consortium name="US DOE Joint Genome Institute (JGI-PGF)"/>
            <person name="Walter F."/>
            <person name="Albersmeier A."/>
            <person name="Kalinowski J."/>
            <person name="Ruckert C."/>
        </authorList>
    </citation>
    <scope>NUCLEOTIDE SEQUENCE</scope>
    <source>
        <strain evidence="2">JCM 17820</strain>
    </source>
</reference>
<dbReference type="EMBL" id="BMOU01000007">
    <property type="protein sequence ID" value="GGO02648.1"/>
    <property type="molecule type" value="Genomic_DNA"/>
</dbReference>
<protein>
    <submittedName>
        <fullName evidence="2">Uncharacterized protein</fullName>
    </submittedName>
</protein>
<comment type="caution">
    <text evidence="2">The sequence shown here is derived from an EMBL/GenBank/DDBJ whole genome shotgun (WGS) entry which is preliminary data.</text>
</comment>
<dbReference type="Proteomes" id="UP000605784">
    <property type="component" value="Unassembled WGS sequence"/>
</dbReference>
<organism evidence="2 3">
    <name type="scientific">Haloarcula pellucida</name>
    <dbReference type="NCBI Taxonomy" id="1427151"/>
    <lineage>
        <taxon>Archaea</taxon>
        <taxon>Methanobacteriati</taxon>
        <taxon>Methanobacteriota</taxon>
        <taxon>Stenosarchaea group</taxon>
        <taxon>Halobacteria</taxon>
        <taxon>Halobacteriales</taxon>
        <taxon>Haloarculaceae</taxon>
        <taxon>Haloarcula</taxon>
    </lineage>
</organism>
<sequence>MSDISESLADAFGEETDADTAQTAAENVAAFAEQYDEALTADAVRETFEEAPYDDFERRFNWLVGELAAANDDCTDTREFRIDGFGDLAADPEIGA</sequence>
<dbReference type="RefSeq" id="WP_189001667.1">
    <property type="nucleotide sequence ID" value="NZ_BMOU01000007.1"/>
</dbReference>
<evidence type="ECO:0000313" key="3">
    <source>
        <dbReference type="Proteomes" id="UP000605784"/>
    </source>
</evidence>
<proteinExistence type="predicted"/>
<accession>A0A830GSI4</accession>
<evidence type="ECO:0000256" key="1">
    <source>
        <dbReference type="SAM" id="MobiDB-lite"/>
    </source>
</evidence>
<name>A0A830GSI4_9EURY</name>
<gene>
    <name evidence="2" type="ORF">GCM10009030_37430</name>
</gene>
<keyword evidence="3" id="KW-1185">Reference proteome</keyword>
<evidence type="ECO:0000313" key="2">
    <source>
        <dbReference type="EMBL" id="GGO02648.1"/>
    </source>
</evidence>
<dbReference type="AlphaFoldDB" id="A0A830GSI4"/>
<feature type="region of interest" description="Disordered" evidence="1">
    <location>
        <begin position="1"/>
        <end position="21"/>
    </location>
</feature>
<reference evidence="2" key="2">
    <citation type="submission" date="2020-09" db="EMBL/GenBank/DDBJ databases">
        <authorList>
            <person name="Sun Q."/>
            <person name="Ohkuma M."/>
        </authorList>
    </citation>
    <scope>NUCLEOTIDE SEQUENCE</scope>
    <source>
        <strain evidence="2">JCM 17820</strain>
    </source>
</reference>